<evidence type="ECO:0000313" key="2">
    <source>
        <dbReference type="EMBL" id="KAG6942619.1"/>
    </source>
</evidence>
<proteinExistence type="predicted"/>
<comment type="caution">
    <text evidence="2">The sequence shown here is derived from an EMBL/GenBank/DDBJ whole genome shotgun (WGS) entry which is preliminary data.</text>
</comment>
<reference evidence="2" key="1">
    <citation type="submission" date="2021-01" db="EMBL/GenBank/DDBJ databases">
        <title>Phytophthora aleatoria, a newly-described species from Pinus radiata is distinct from Phytophthora cactorum isolates based on comparative genomics.</title>
        <authorList>
            <person name="Mcdougal R."/>
            <person name="Panda P."/>
            <person name="Williams N."/>
            <person name="Studholme D.J."/>
        </authorList>
    </citation>
    <scope>NUCLEOTIDE SEQUENCE</scope>
    <source>
        <strain evidence="2">NZFS 4037</strain>
    </source>
</reference>
<gene>
    <name evidence="2" type="ORF">JG688_00018026</name>
</gene>
<name>A0A8J5M0X2_9STRA</name>
<organism evidence="2 3">
    <name type="scientific">Phytophthora aleatoria</name>
    <dbReference type="NCBI Taxonomy" id="2496075"/>
    <lineage>
        <taxon>Eukaryota</taxon>
        <taxon>Sar</taxon>
        <taxon>Stramenopiles</taxon>
        <taxon>Oomycota</taxon>
        <taxon>Peronosporomycetes</taxon>
        <taxon>Peronosporales</taxon>
        <taxon>Peronosporaceae</taxon>
        <taxon>Phytophthora</taxon>
    </lineage>
</organism>
<keyword evidence="3" id="KW-1185">Reference proteome</keyword>
<dbReference type="EMBL" id="JAENGY010003030">
    <property type="protein sequence ID" value="KAG6942619.1"/>
    <property type="molecule type" value="Genomic_DNA"/>
</dbReference>
<dbReference type="AlphaFoldDB" id="A0A8J5M0X2"/>
<dbReference type="Proteomes" id="UP000709295">
    <property type="component" value="Unassembled WGS sequence"/>
</dbReference>
<feature type="non-terminal residue" evidence="2">
    <location>
        <position position="1"/>
    </location>
</feature>
<feature type="region of interest" description="Disordered" evidence="1">
    <location>
        <begin position="32"/>
        <end position="52"/>
    </location>
</feature>
<accession>A0A8J5M0X2</accession>
<evidence type="ECO:0000256" key="1">
    <source>
        <dbReference type="SAM" id="MobiDB-lite"/>
    </source>
</evidence>
<sequence>DYQPACRNKTWLVCGENSTFISRPFHQSRDAGAPPFYSGALPQGTHRNHPDGGCASQGTLAEIMTHMALMSELFKANTDVRHRKEMIERLRKDF</sequence>
<protein>
    <submittedName>
        <fullName evidence="2">Uncharacterized protein</fullName>
    </submittedName>
</protein>
<evidence type="ECO:0000313" key="3">
    <source>
        <dbReference type="Proteomes" id="UP000709295"/>
    </source>
</evidence>